<keyword evidence="1 2" id="KW-0238">DNA-binding</keyword>
<protein>
    <recommendedName>
        <fullName evidence="2">Nucleoid-associated protein IAC61_03655</fullName>
    </recommendedName>
</protein>
<feature type="coiled-coil region" evidence="3">
    <location>
        <begin position="5"/>
        <end position="32"/>
    </location>
</feature>
<keyword evidence="3" id="KW-0175">Coiled coil</keyword>
<dbReference type="GO" id="GO:0003677">
    <property type="term" value="F:DNA binding"/>
    <property type="evidence" value="ECO:0007669"/>
    <property type="project" value="UniProtKB-UniRule"/>
</dbReference>
<accession>A0A9D9DEU0</accession>
<evidence type="ECO:0000313" key="5">
    <source>
        <dbReference type="Proteomes" id="UP000823634"/>
    </source>
</evidence>
<dbReference type="PANTHER" id="PTHR33449:SF1">
    <property type="entry name" value="NUCLEOID-ASSOCIATED PROTEIN YBAB"/>
    <property type="match status" value="1"/>
</dbReference>
<comment type="similarity">
    <text evidence="2">Belongs to the YbaB/EbfC family.</text>
</comment>
<reference evidence="4" key="2">
    <citation type="journal article" date="2021" name="PeerJ">
        <title>Extensive microbial diversity within the chicken gut microbiome revealed by metagenomics and culture.</title>
        <authorList>
            <person name="Gilroy R."/>
            <person name="Ravi A."/>
            <person name="Getino M."/>
            <person name="Pursley I."/>
            <person name="Horton D.L."/>
            <person name="Alikhan N.F."/>
            <person name="Baker D."/>
            <person name="Gharbi K."/>
            <person name="Hall N."/>
            <person name="Watson M."/>
            <person name="Adriaenssens E.M."/>
            <person name="Foster-Nyarko E."/>
            <person name="Jarju S."/>
            <person name="Secka A."/>
            <person name="Antonio M."/>
            <person name="Oren A."/>
            <person name="Chaudhuri R.R."/>
            <person name="La Ragione R."/>
            <person name="Hildebrand F."/>
            <person name="Pallen M.J."/>
        </authorList>
    </citation>
    <scope>NUCLEOTIDE SEQUENCE</scope>
    <source>
        <strain evidence="4">17113</strain>
    </source>
</reference>
<gene>
    <name evidence="4" type="ORF">IAC61_03655</name>
</gene>
<evidence type="ECO:0000256" key="3">
    <source>
        <dbReference type="SAM" id="Coils"/>
    </source>
</evidence>
<dbReference type="Gene3D" id="3.30.1310.10">
    <property type="entry name" value="Nucleoid-associated protein YbaB-like domain"/>
    <property type="match status" value="1"/>
</dbReference>
<dbReference type="GO" id="GO:0005829">
    <property type="term" value="C:cytosol"/>
    <property type="evidence" value="ECO:0007669"/>
    <property type="project" value="TreeGrafter"/>
</dbReference>
<dbReference type="Pfam" id="PF02575">
    <property type="entry name" value="YbaB_DNA_bd"/>
    <property type="match status" value="1"/>
</dbReference>
<dbReference type="SUPFAM" id="SSF82607">
    <property type="entry name" value="YbaB-like"/>
    <property type="match status" value="1"/>
</dbReference>
<evidence type="ECO:0000256" key="1">
    <source>
        <dbReference type="ARBA" id="ARBA00023125"/>
    </source>
</evidence>
<comment type="subunit">
    <text evidence="2">Homodimer.</text>
</comment>
<comment type="function">
    <text evidence="2">Binds to DNA and alters its conformation. May be involved in regulation of gene expression, nucleoid organization and DNA protection.</text>
</comment>
<dbReference type="NCBIfam" id="TIGR00103">
    <property type="entry name" value="DNA_YbaB_EbfC"/>
    <property type="match status" value="1"/>
</dbReference>
<organism evidence="4 5">
    <name type="scientific">Candidatus Alloenteromonas pullistercoris</name>
    <dbReference type="NCBI Taxonomy" id="2840785"/>
    <lineage>
        <taxon>Bacteria</taxon>
        <taxon>Bacillati</taxon>
        <taxon>Bacillota</taxon>
        <taxon>Bacillota incertae sedis</taxon>
        <taxon>Candidatus Alloenteromonas</taxon>
    </lineage>
</organism>
<reference evidence="4" key="1">
    <citation type="submission" date="2020-10" db="EMBL/GenBank/DDBJ databases">
        <authorList>
            <person name="Gilroy R."/>
        </authorList>
    </citation>
    <scope>NUCLEOTIDE SEQUENCE</scope>
    <source>
        <strain evidence="4">17113</strain>
    </source>
</reference>
<dbReference type="InterPro" id="IPR004401">
    <property type="entry name" value="YbaB/EbfC"/>
</dbReference>
<comment type="subcellular location">
    <subcellularLocation>
        <location evidence="2">Cytoplasm</location>
        <location evidence="2">Nucleoid</location>
    </subcellularLocation>
</comment>
<dbReference type="EMBL" id="JADINA010000024">
    <property type="protein sequence ID" value="MBO8426399.1"/>
    <property type="molecule type" value="Genomic_DNA"/>
</dbReference>
<name>A0A9D9DEU0_9FIRM</name>
<sequence length="101" mass="11574">MPNPMQQMLAQAQRMQREMQKAQAALKEKEFSVSKSGMVELTMTGDMKVKKLSIDPDALEEDNKEMLEEAIQMAFEEVLSKIAEEKEEMEERITGQTGFPF</sequence>
<dbReference type="AlphaFoldDB" id="A0A9D9DEU0"/>
<evidence type="ECO:0000256" key="2">
    <source>
        <dbReference type="HAMAP-Rule" id="MF_00274"/>
    </source>
</evidence>
<proteinExistence type="inferred from homology"/>
<dbReference type="Proteomes" id="UP000823634">
    <property type="component" value="Unassembled WGS sequence"/>
</dbReference>
<dbReference type="GO" id="GO:0043590">
    <property type="term" value="C:bacterial nucleoid"/>
    <property type="evidence" value="ECO:0007669"/>
    <property type="project" value="UniProtKB-UniRule"/>
</dbReference>
<keyword evidence="2" id="KW-0963">Cytoplasm</keyword>
<evidence type="ECO:0000313" key="4">
    <source>
        <dbReference type="EMBL" id="MBO8426399.1"/>
    </source>
</evidence>
<comment type="caution">
    <text evidence="4">The sequence shown here is derived from an EMBL/GenBank/DDBJ whole genome shotgun (WGS) entry which is preliminary data.</text>
</comment>
<dbReference type="InterPro" id="IPR036894">
    <property type="entry name" value="YbaB-like_sf"/>
</dbReference>
<dbReference type="PANTHER" id="PTHR33449">
    <property type="entry name" value="NUCLEOID-ASSOCIATED PROTEIN YBAB"/>
    <property type="match status" value="1"/>
</dbReference>
<dbReference type="HAMAP" id="MF_00274">
    <property type="entry name" value="DNA_YbaB_EbfC"/>
    <property type="match status" value="1"/>
</dbReference>
<dbReference type="PIRSF" id="PIRSF004555">
    <property type="entry name" value="UCP004555"/>
    <property type="match status" value="1"/>
</dbReference>